<feature type="compositionally biased region" description="Low complexity" evidence="1">
    <location>
        <begin position="380"/>
        <end position="409"/>
    </location>
</feature>
<dbReference type="KEGG" id="lmat:92511649"/>
<reference evidence="3" key="1">
    <citation type="journal article" date="2021" name="Microbiol. Resour. Announc.">
        <title>LGAAP: Leishmaniinae Genome Assembly and Annotation Pipeline.</title>
        <authorList>
            <person name="Almutairi H."/>
            <person name="Urbaniak M.D."/>
            <person name="Bates M.D."/>
            <person name="Jariyapan N."/>
            <person name="Kwakye-Nuako G."/>
            <person name="Thomaz-Soccol V."/>
            <person name="Al-Salem W.S."/>
            <person name="Dillon R.J."/>
            <person name="Bates P.A."/>
            <person name="Gatherer D."/>
        </authorList>
    </citation>
    <scope>NUCLEOTIDE SEQUENCE [LARGE SCALE GENOMIC DNA]</scope>
</reference>
<feature type="region of interest" description="Disordered" evidence="1">
    <location>
        <begin position="1"/>
        <end position="36"/>
    </location>
</feature>
<evidence type="ECO:0000313" key="2">
    <source>
        <dbReference type="EMBL" id="KAG5471442.1"/>
    </source>
</evidence>
<proteinExistence type="predicted"/>
<dbReference type="GeneID" id="92511649"/>
<sequence>MPSNTDSSDVTHDDRPMSTGASAVAMTPRSGATASDRCASTPFLFQVCFSRRAQLTETRVVGTSPSPSRPHTRPQLCSSRLPLGKHGIINAPVQGGMSAAIGAARPGERKPEVRQVAGQQKSSAAVQEASVSSAARTSDSYALLGNATEPSLSYTWTDSYLDESPSITKARWMRQHTFGPVLQSEGGGSSTVSSIPRGTCDAEATWDAVQARNAAARDSAAGAVRAQQDAAADERRLNSTTIRVAQTRRCHLSAATTGEEGLCGESHHNGGGDRFAVETIGCHPTAIAAASLLPVSRSSASACTSDASTMMATVQHLRRAGLITPIEKPQHPQTAEAAISTADGMQLRSAGGTKGVISSPTADAHFTGVRLSSETRNIVSASRPSSPRRMAPIEGTSNARTSRPSSASRSHIESDGMGGNCSAIGQRYDHLKASRCVPPRGRVLKVLCED</sequence>
<dbReference type="EMBL" id="JAFEUZ010000031">
    <property type="protein sequence ID" value="KAG5471442.1"/>
    <property type="molecule type" value="Genomic_DNA"/>
</dbReference>
<dbReference type="AlphaFoldDB" id="A0A836KG36"/>
<gene>
    <name evidence="2" type="ORF">LSCM1_01530</name>
</gene>
<protein>
    <submittedName>
        <fullName evidence="2">Uncharacterized protein</fullName>
    </submittedName>
</protein>
<keyword evidence="3" id="KW-1185">Reference proteome</keyword>
<comment type="caution">
    <text evidence="2">The sequence shown here is derived from an EMBL/GenBank/DDBJ whole genome shotgun (WGS) entry which is preliminary data.</text>
</comment>
<reference evidence="3" key="2">
    <citation type="journal article" date="2021" name="Sci. Data">
        <title>Chromosome-scale genome sequencing, assembly and annotation of six genomes from subfamily Leishmaniinae.</title>
        <authorList>
            <person name="Almutairi H."/>
            <person name="Urbaniak M.D."/>
            <person name="Bates M.D."/>
            <person name="Jariyapan N."/>
            <person name="Kwakye-Nuako G."/>
            <person name="Thomaz Soccol V."/>
            <person name="Al-Salem W.S."/>
            <person name="Dillon R.J."/>
            <person name="Bates P.A."/>
            <person name="Gatherer D."/>
        </authorList>
    </citation>
    <scope>NUCLEOTIDE SEQUENCE [LARGE SCALE GENOMIC DNA]</scope>
</reference>
<dbReference type="Proteomes" id="UP000673552">
    <property type="component" value="Unassembled WGS sequence"/>
</dbReference>
<name>A0A836KG36_9TRYP</name>
<accession>A0A836KG36</accession>
<organism evidence="2 3">
    <name type="scientific">Leishmania martiniquensis</name>
    <dbReference type="NCBI Taxonomy" id="1580590"/>
    <lineage>
        <taxon>Eukaryota</taxon>
        <taxon>Discoba</taxon>
        <taxon>Euglenozoa</taxon>
        <taxon>Kinetoplastea</taxon>
        <taxon>Metakinetoplastina</taxon>
        <taxon>Trypanosomatida</taxon>
        <taxon>Trypanosomatidae</taxon>
        <taxon>Leishmaniinae</taxon>
        <taxon>Leishmania</taxon>
    </lineage>
</organism>
<evidence type="ECO:0000256" key="1">
    <source>
        <dbReference type="SAM" id="MobiDB-lite"/>
    </source>
</evidence>
<evidence type="ECO:0000313" key="3">
    <source>
        <dbReference type="Proteomes" id="UP000673552"/>
    </source>
</evidence>
<dbReference type="RefSeq" id="XP_067176416.1">
    <property type="nucleotide sequence ID" value="XM_067319137.1"/>
</dbReference>
<feature type="region of interest" description="Disordered" evidence="1">
    <location>
        <begin position="375"/>
        <end position="418"/>
    </location>
</feature>
<dbReference type="OrthoDB" id="267364at2759"/>